<dbReference type="STRING" id="59895.A0A103YK72"/>
<dbReference type="GO" id="GO:0061630">
    <property type="term" value="F:ubiquitin protein ligase activity"/>
    <property type="evidence" value="ECO:0007669"/>
    <property type="project" value="EnsemblPlants"/>
</dbReference>
<evidence type="ECO:0000313" key="2">
    <source>
        <dbReference type="Proteomes" id="UP000243975"/>
    </source>
</evidence>
<name>A0A103YK72_CYNCS</name>
<dbReference type="OMA" id="KQMRGNN"/>
<dbReference type="PANTHER" id="PTHR31315:SF1">
    <property type="entry name" value="PROTEIN SIP5"/>
    <property type="match status" value="1"/>
</dbReference>
<dbReference type="Proteomes" id="UP000243975">
    <property type="component" value="Unassembled WGS sequence"/>
</dbReference>
<organism evidence="1 2">
    <name type="scientific">Cynara cardunculus var. scolymus</name>
    <name type="common">Globe artichoke</name>
    <name type="synonym">Cynara scolymus</name>
    <dbReference type="NCBI Taxonomy" id="59895"/>
    <lineage>
        <taxon>Eukaryota</taxon>
        <taxon>Viridiplantae</taxon>
        <taxon>Streptophyta</taxon>
        <taxon>Embryophyta</taxon>
        <taxon>Tracheophyta</taxon>
        <taxon>Spermatophyta</taxon>
        <taxon>Magnoliopsida</taxon>
        <taxon>eudicotyledons</taxon>
        <taxon>Gunneridae</taxon>
        <taxon>Pentapetalae</taxon>
        <taxon>asterids</taxon>
        <taxon>campanulids</taxon>
        <taxon>Asterales</taxon>
        <taxon>Asteraceae</taxon>
        <taxon>Carduoideae</taxon>
        <taxon>Cardueae</taxon>
        <taxon>Carduinae</taxon>
        <taxon>Cynara</taxon>
    </lineage>
</organism>
<proteinExistence type="predicted"/>
<evidence type="ECO:0000313" key="1">
    <source>
        <dbReference type="EMBL" id="KVI10568.1"/>
    </source>
</evidence>
<dbReference type="GO" id="GO:0080113">
    <property type="term" value="P:regulation of seed growth"/>
    <property type="evidence" value="ECO:0007669"/>
    <property type="project" value="EnsemblPlants"/>
</dbReference>
<dbReference type="GO" id="GO:0016567">
    <property type="term" value="P:protein ubiquitination"/>
    <property type="evidence" value="ECO:0007669"/>
    <property type="project" value="EnsemblPlants"/>
</dbReference>
<dbReference type="GO" id="GO:0005737">
    <property type="term" value="C:cytoplasm"/>
    <property type="evidence" value="ECO:0007669"/>
    <property type="project" value="TreeGrafter"/>
</dbReference>
<accession>A0A103YK72</accession>
<dbReference type="GO" id="GO:0046620">
    <property type="term" value="P:regulation of organ growth"/>
    <property type="evidence" value="ECO:0007669"/>
    <property type="project" value="EnsemblPlants"/>
</dbReference>
<reference evidence="1 2" key="1">
    <citation type="journal article" date="2016" name="Sci. Rep.">
        <title>The genome sequence of the outbreeding globe artichoke constructed de novo incorporating a phase-aware low-pass sequencing strategy of F1 progeny.</title>
        <authorList>
            <person name="Scaglione D."/>
            <person name="Reyes-Chin-Wo S."/>
            <person name="Acquadro A."/>
            <person name="Froenicke L."/>
            <person name="Portis E."/>
            <person name="Beitel C."/>
            <person name="Tirone M."/>
            <person name="Mauro R."/>
            <person name="Lo Monaco A."/>
            <person name="Mauromicale G."/>
            <person name="Faccioli P."/>
            <person name="Cattivelli L."/>
            <person name="Rieseberg L."/>
            <person name="Michelmore R."/>
            <person name="Lanteri S."/>
        </authorList>
    </citation>
    <scope>NUCLEOTIDE SEQUENCE [LARGE SCALE GENOMIC DNA]</scope>
    <source>
        <strain evidence="1">2C</strain>
    </source>
</reference>
<dbReference type="Gramene" id="KVI10568">
    <property type="protein sequence ID" value="KVI10568"/>
    <property type="gene ID" value="Ccrd_011035"/>
</dbReference>
<dbReference type="EMBL" id="LEKV01001012">
    <property type="protein sequence ID" value="KVI10568.1"/>
    <property type="molecule type" value="Genomic_DNA"/>
</dbReference>
<keyword evidence="2" id="KW-1185">Reference proteome</keyword>
<dbReference type="AlphaFoldDB" id="A0A103YK72"/>
<gene>
    <name evidence="1" type="ORF">Ccrd_011035</name>
</gene>
<dbReference type="InterPro" id="IPR039301">
    <property type="entry name" value="Sip5/DA2"/>
</dbReference>
<sequence length="431" mass="48742">MGNKLGRRRQLVDDKYTRPQGLYQHKDVDHKKLRKLILDSKLAPCYPGDDDCSCDLEECPICFLIKMLHQRHLYRVFPADEDPQFYSSHAVSLLVYDFQIFIVVDLVSVPNYVVRVFNFLTILRCPFCKTLNYAVEYRGMKTKEEKGQEQIEEQRVIEAKIRMRQQEIQDEEERMLKRQDMSSSSRIIEPSEAEYFSRAVTSSSEGEEIVSVPQQGATTVRHPQRLRENREDEFDLDPENIMLMEAIWLSYQEDGKHQHHSSNYGDAAQLAKYATEVRVLASMAPQAAESSSSTSSPSGGLACAIAALAERQQMGGESSTNYNSYGGNISTYNVQHPTGLSLDNHLGIRSEGEWVQDSSAMGENAYGYDNSNAIDDDGSRYGQQDDEEEMENGFGGTIVVPESFEEQMMLAMAVSLAEARARTSTPEVAWI</sequence>
<comment type="caution">
    <text evidence="1">The sequence shown here is derived from an EMBL/GenBank/DDBJ whole genome shotgun (WGS) entry which is preliminary data.</text>
</comment>
<dbReference type="PANTHER" id="PTHR31315">
    <property type="entry name" value="PROTEIN SIP5"/>
    <property type="match status" value="1"/>
</dbReference>
<protein>
    <submittedName>
        <fullName evidence="1">Uncharacterized protein</fullName>
    </submittedName>
</protein>